<comment type="caution">
    <text evidence="2">The sequence shown here is derived from an EMBL/GenBank/DDBJ whole genome shotgun (WGS) entry which is preliminary data.</text>
</comment>
<organism evidence="2 3">
    <name type="scientific">Pigmentiphaga soli</name>
    <dbReference type="NCBI Taxonomy" id="1007095"/>
    <lineage>
        <taxon>Bacteria</taxon>
        <taxon>Pseudomonadati</taxon>
        <taxon>Pseudomonadota</taxon>
        <taxon>Betaproteobacteria</taxon>
        <taxon>Burkholderiales</taxon>
        <taxon>Alcaligenaceae</taxon>
        <taxon>Pigmentiphaga</taxon>
    </lineage>
</organism>
<gene>
    <name evidence="2" type="primary">phaP</name>
    <name evidence="2" type="ORF">GCM10023144_14080</name>
</gene>
<dbReference type="Pfam" id="PF09361">
    <property type="entry name" value="Phasin_2"/>
    <property type="match status" value="1"/>
</dbReference>
<accession>A0ABP8GQC0</accession>
<dbReference type="RefSeq" id="WP_345247729.1">
    <property type="nucleotide sequence ID" value="NZ_BAABFO010000005.1"/>
</dbReference>
<keyword evidence="3" id="KW-1185">Reference proteome</keyword>
<proteinExistence type="predicted"/>
<evidence type="ECO:0000313" key="2">
    <source>
        <dbReference type="EMBL" id="GAA4328354.1"/>
    </source>
</evidence>
<sequence length="193" mass="19908">MFATPERALASQKAAFDVILAAQNTAFAGFERLVDLHLKVAKATLDEVSLKAQEAFELKDGQDALAFTSALAQPSTEKALAYGKHVYDIISGVQTELAKLGEAQIAEGQRLVNEAVEQMAKNAPAGSESALALIKSSLATATSAYDSVSKAAKQAAEVAESNLTAATNATLKAASDSVAKAAPRARKTTAAAA</sequence>
<name>A0ABP8GQC0_9BURK</name>
<evidence type="ECO:0000259" key="1">
    <source>
        <dbReference type="Pfam" id="PF09361"/>
    </source>
</evidence>
<dbReference type="Proteomes" id="UP001501671">
    <property type="component" value="Unassembled WGS sequence"/>
</dbReference>
<dbReference type="NCBIfam" id="TIGR01841">
    <property type="entry name" value="phasin"/>
    <property type="match status" value="1"/>
</dbReference>
<dbReference type="InterPro" id="IPR018968">
    <property type="entry name" value="Phasin"/>
</dbReference>
<dbReference type="EMBL" id="BAABFO010000005">
    <property type="protein sequence ID" value="GAA4328354.1"/>
    <property type="molecule type" value="Genomic_DNA"/>
</dbReference>
<dbReference type="InterPro" id="IPR010127">
    <property type="entry name" value="Phasin_subfam-1"/>
</dbReference>
<protein>
    <submittedName>
        <fullName evidence="2">TIGR01841 family phasin</fullName>
    </submittedName>
</protein>
<reference evidence="3" key="1">
    <citation type="journal article" date="2019" name="Int. J. Syst. Evol. Microbiol.">
        <title>The Global Catalogue of Microorganisms (GCM) 10K type strain sequencing project: providing services to taxonomists for standard genome sequencing and annotation.</title>
        <authorList>
            <consortium name="The Broad Institute Genomics Platform"/>
            <consortium name="The Broad Institute Genome Sequencing Center for Infectious Disease"/>
            <person name="Wu L."/>
            <person name="Ma J."/>
        </authorList>
    </citation>
    <scope>NUCLEOTIDE SEQUENCE [LARGE SCALE GENOMIC DNA]</scope>
    <source>
        <strain evidence="3">JCM 17666</strain>
    </source>
</reference>
<feature type="domain" description="Phasin" evidence="1">
    <location>
        <begin position="9"/>
        <end position="105"/>
    </location>
</feature>
<evidence type="ECO:0000313" key="3">
    <source>
        <dbReference type="Proteomes" id="UP001501671"/>
    </source>
</evidence>